<organism evidence="22 23">
    <name type="scientific">Acetobacter syzygii</name>
    <dbReference type="NCBI Taxonomy" id="146476"/>
    <lineage>
        <taxon>Bacteria</taxon>
        <taxon>Pseudomonadati</taxon>
        <taxon>Pseudomonadota</taxon>
        <taxon>Alphaproteobacteria</taxon>
        <taxon>Acetobacterales</taxon>
        <taxon>Acetobacteraceae</taxon>
        <taxon>Acetobacter</taxon>
    </lineage>
</organism>
<gene>
    <name evidence="20" type="primary">dnaQ</name>
    <name evidence="22" type="ORF">B9K05_02200</name>
</gene>
<feature type="binding site" evidence="18">
    <location>
        <position position="157"/>
    </location>
    <ligand>
        <name>substrate</name>
    </ligand>
</feature>
<feature type="binding site" evidence="19">
    <location>
        <position position="8"/>
    </location>
    <ligand>
        <name>a divalent metal cation</name>
        <dbReference type="ChEBI" id="CHEBI:60240"/>
        <label>1</label>
        <note>catalytic</note>
    </ligand>
</feature>
<dbReference type="SMART" id="SM00479">
    <property type="entry name" value="EXOIII"/>
    <property type="match status" value="1"/>
</dbReference>
<feature type="domain" description="Exonuclease" evidence="21">
    <location>
        <begin position="3"/>
        <end position="174"/>
    </location>
</feature>
<keyword evidence="7 20" id="KW-0540">Nuclease</keyword>
<dbReference type="GO" id="GO:0008408">
    <property type="term" value="F:3'-5' exonuclease activity"/>
    <property type="evidence" value="ECO:0007669"/>
    <property type="project" value="TreeGrafter"/>
</dbReference>
<evidence type="ECO:0000256" key="10">
    <source>
        <dbReference type="ARBA" id="ARBA00022839"/>
    </source>
</evidence>
<evidence type="ECO:0000256" key="20">
    <source>
        <dbReference type="RuleBase" id="RU364087"/>
    </source>
</evidence>
<dbReference type="PANTHER" id="PTHR30231">
    <property type="entry name" value="DNA POLYMERASE III SUBUNIT EPSILON"/>
    <property type="match status" value="1"/>
</dbReference>
<evidence type="ECO:0000256" key="19">
    <source>
        <dbReference type="PIRSR" id="PIRSR606309-3"/>
    </source>
</evidence>
<sequence length="225" mass="24641">MKRSILFDTETTGLDPATGDRVIEIAALELVGDLPTGKSYHVLLDPERDVPEEASRVHGFTRADLEGKPKFADVADKFLAFVGDDDALIAHNARFDFGFLNAELKRAGRKPLNMDRMVDTLDMARERFPGMPNSLDALCRRFGVDLSARTTHNALLDCKLLAEVYVELMGGRQHGLGLMADGEQAPAVVYDGPAERTVVRVHPSAAALAAHASFVEKLKDPIWNS</sequence>
<dbReference type="InterPro" id="IPR012337">
    <property type="entry name" value="RNaseH-like_sf"/>
</dbReference>
<name>A0A270BTG6_9PROT</name>
<dbReference type="NCBIfam" id="TIGR00573">
    <property type="entry name" value="dnaq"/>
    <property type="match status" value="1"/>
</dbReference>
<evidence type="ECO:0000313" key="22">
    <source>
        <dbReference type="EMBL" id="PAL28134.1"/>
    </source>
</evidence>
<evidence type="ECO:0000256" key="12">
    <source>
        <dbReference type="ARBA" id="ARBA00022932"/>
    </source>
</evidence>
<keyword evidence="6 20" id="KW-0235">DNA replication</keyword>
<keyword evidence="23" id="KW-1185">Reference proteome</keyword>
<keyword evidence="9 20" id="KW-0378">Hydrolase</keyword>
<dbReference type="GO" id="GO:0003887">
    <property type="term" value="F:DNA-directed DNA polymerase activity"/>
    <property type="evidence" value="ECO:0007669"/>
    <property type="project" value="UniProtKB-KW"/>
</dbReference>
<dbReference type="InterPro" id="IPR013520">
    <property type="entry name" value="Ribonucl_H"/>
</dbReference>
<evidence type="ECO:0000256" key="8">
    <source>
        <dbReference type="ARBA" id="ARBA00022723"/>
    </source>
</evidence>
<evidence type="ECO:0000256" key="14">
    <source>
        <dbReference type="ARBA" id="ARBA00025483"/>
    </source>
</evidence>
<keyword evidence="8 19" id="KW-0479">Metal-binding</keyword>
<comment type="function">
    <text evidence="14 20">DNA polymerase III is a complex, multichain enzyme responsible for most of the replicative synthesis in bacteria. The epsilon subunit contain the editing function and is a proofreading 3'-5' exonuclease.</text>
</comment>
<evidence type="ECO:0000256" key="7">
    <source>
        <dbReference type="ARBA" id="ARBA00022722"/>
    </source>
</evidence>
<dbReference type="InterPro" id="IPR006309">
    <property type="entry name" value="DnaQ_proteo"/>
</dbReference>
<proteinExistence type="predicted"/>
<evidence type="ECO:0000313" key="23">
    <source>
        <dbReference type="Proteomes" id="UP000216033"/>
    </source>
</evidence>
<dbReference type="EMBL" id="NDFP01000002">
    <property type="protein sequence ID" value="PAL28134.1"/>
    <property type="molecule type" value="Genomic_DNA"/>
</dbReference>
<feature type="binding site" evidence="18">
    <location>
        <position position="8"/>
    </location>
    <ligand>
        <name>substrate</name>
    </ligand>
</feature>
<dbReference type="GO" id="GO:0005829">
    <property type="term" value="C:cytosol"/>
    <property type="evidence" value="ECO:0007669"/>
    <property type="project" value="TreeGrafter"/>
</dbReference>
<dbReference type="InterPro" id="IPR036397">
    <property type="entry name" value="RNaseH_sf"/>
</dbReference>
<dbReference type="GO" id="GO:0003677">
    <property type="term" value="F:DNA binding"/>
    <property type="evidence" value="ECO:0007669"/>
    <property type="project" value="InterPro"/>
</dbReference>
<keyword evidence="13 19" id="KW-0464">Manganese</keyword>
<dbReference type="NCBIfam" id="TIGR01406">
    <property type="entry name" value="dnaQ_proteo"/>
    <property type="match status" value="1"/>
</dbReference>
<dbReference type="Gene3D" id="3.30.420.10">
    <property type="entry name" value="Ribonuclease H-like superfamily/Ribonuclease H"/>
    <property type="match status" value="1"/>
</dbReference>
<feature type="binding site" evidence="18">
    <location>
        <position position="53"/>
    </location>
    <ligand>
        <name>substrate</name>
    </ligand>
</feature>
<dbReference type="InterPro" id="IPR006054">
    <property type="entry name" value="DnaQ"/>
</dbReference>
<comment type="cofactor">
    <cofactor evidence="1 20">
        <name>Mn(2+)</name>
        <dbReference type="ChEBI" id="CHEBI:29035"/>
    </cofactor>
</comment>
<evidence type="ECO:0000256" key="4">
    <source>
        <dbReference type="ARBA" id="ARBA00022679"/>
    </source>
</evidence>
<dbReference type="NCBIfam" id="NF004316">
    <property type="entry name" value="PRK05711.1"/>
    <property type="match status" value="1"/>
</dbReference>
<feature type="binding site" evidence="19">
    <location>
        <position position="157"/>
    </location>
    <ligand>
        <name>a divalent metal cation</name>
        <dbReference type="ChEBI" id="CHEBI:60240"/>
        <label>1</label>
        <note>catalytic</note>
    </ligand>
</feature>
<dbReference type="Pfam" id="PF00929">
    <property type="entry name" value="RNase_T"/>
    <property type="match status" value="1"/>
</dbReference>
<dbReference type="SUPFAM" id="SSF53098">
    <property type="entry name" value="Ribonuclease H-like"/>
    <property type="match status" value="1"/>
</dbReference>
<evidence type="ECO:0000256" key="17">
    <source>
        <dbReference type="PIRSR" id="PIRSR606309-1"/>
    </source>
</evidence>
<dbReference type="GO" id="GO:0045004">
    <property type="term" value="P:DNA replication proofreading"/>
    <property type="evidence" value="ECO:0007669"/>
    <property type="project" value="TreeGrafter"/>
</dbReference>
<comment type="caution">
    <text evidence="22">The sequence shown here is derived from an EMBL/GenBank/DDBJ whole genome shotgun (WGS) entry which is preliminary data.</text>
</comment>
<keyword evidence="11 19" id="KW-0460">Magnesium</keyword>
<comment type="cofactor">
    <cofactor evidence="19">
        <name>Mg(2+)</name>
        <dbReference type="ChEBI" id="CHEBI:18420"/>
    </cofactor>
    <cofactor evidence="19">
        <name>Mn(2+)</name>
        <dbReference type="ChEBI" id="CHEBI:29035"/>
    </cofactor>
    <text evidence="19">Binds 2 divalent metal cations. Magnesium or manganese.</text>
</comment>
<dbReference type="GO" id="GO:0046872">
    <property type="term" value="F:metal ion binding"/>
    <property type="evidence" value="ECO:0007669"/>
    <property type="project" value="UniProtKB-KW"/>
</dbReference>
<evidence type="ECO:0000256" key="5">
    <source>
        <dbReference type="ARBA" id="ARBA00022695"/>
    </source>
</evidence>
<reference evidence="22 23" key="1">
    <citation type="submission" date="2017-04" db="EMBL/GenBank/DDBJ databases">
        <title>Kefir bacterial isolates.</title>
        <authorList>
            <person name="Kim Y."/>
            <person name="Blasche S."/>
            <person name="Patil K.R."/>
        </authorList>
    </citation>
    <scope>NUCLEOTIDE SEQUENCE [LARGE SCALE GENOMIC DNA]</scope>
    <source>
        <strain evidence="22 23">KR-2</strain>
    </source>
</reference>
<feature type="binding site" evidence="18">
    <location>
        <position position="58"/>
    </location>
    <ligand>
        <name>substrate</name>
    </ligand>
</feature>
<dbReference type="OrthoDB" id="9804290at2"/>
<feature type="binding site" evidence="19">
    <location>
        <position position="10"/>
    </location>
    <ligand>
        <name>a divalent metal cation</name>
        <dbReference type="ChEBI" id="CHEBI:60240"/>
        <label>1</label>
        <note>catalytic</note>
    </ligand>
</feature>
<dbReference type="CDD" id="cd06131">
    <property type="entry name" value="DNA_pol_III_epsilon_Ecoli_like"/>
    <property type="match status" value="1"/>
</dbReference>
<evidence type="ECO:0000256" key="3">
    <source>
        <dbReference type="ARBA" id="ARBA00020352"/>
    </source>
</evidence>
<evidence type="ECO:0000256" key="2">
    <source>
        <dbReference type="ARBA" id="ARBA00012417"/>
    </source>
</evidence>
<evidence type="ECO:0000256" key="1">
    <source>
        <dbReference type="ARBA" id="ARBA00001936"/>
    </source>
</evidence>
<keyword evidence="12 20" id="KW-0239">DNA-directed DNA polymerase</keyword>
<accession>A0A270BTG6</accession>
<comment type="subunit">
    <text evidence="15 20">DNA polymerase III contains a core (composed of alpha, epsilon and theta chains) that associates with a tau subunit. This core dimerizes to form the POLIII' complex. PolIII' associates with the gamma complex (composed of gamma, delta, delta', psi and chi chains) and with the beta chain to form the complete DNA polymerase III complex.</text>
</comment>
<evidence type="ECO:0000256" key="9">
    <source>
        <dbReference type="ARBA" id="ARBA00022801"/>
    </source>
</evidence>
<evidence type="ECO:0000256" key="16">
    <source>
        <dbReference type="ARBA" id="ARBA00049244"/>
    </source>
</evidence>
<dbReference type="FunFam" id="3.30.420.10:FF:000012">
    <property type="entry name" value="DNA polymerase III subunit epsilon"/>
    <property type="match status" value="1"/>
</dbReference>
<evidence type="ECO:0000256" key="11">
    <source>
        <dbReference type="ARBA" id="ARBA00022842"/>
    </source>
</evidence>
<comment type="catalytic activity">
    <reaction evidence="16 20">
        <text>DNA(n) + a 2'-deoxyribonucleoside 5'-triphosphate = DNA(n+1) + diphosphate</text>
        <dbReference type="Rhea" id="RHEA:22508"/>
        <dbReference type="Rhea" id="RHEA-COMP:17339"/>
        <dbReference type="Rhea" id="RHEA-COMP:17340"/>
        <dbReference type="ChEBI" id="CHEBI:33019"/>
        <dbReference type="ChEBI" id="CHEBI:61560"/>
        <dbReference type="ChEBI" id="CHEBI:173112"/>
        <dbReference type="EC" id="2.7.7.7"/>
    </reaction>
</comment>
<evidence type="ECO:0000256" key="13">
    <source>
        <dbReference type="ARBA" id="ARBA00023211"/>
    </source>
</evidence>
<feature type="binding site" evidence="18">
    <location>
        <position position="10"/>
    </location>
    <ligand>
        <name>substrate</name>
    </ligand>
</feature>
<keyword evidence="4 20" id="KW-0808">Transferase</keyword>
<evidence type="ECO:0000256" key="6">
    <source>
        <dbReference type="ARBA" id="ARBA00022705"/>
    </source>
</evidence>
<keyword evidence="10 20" id="KW-0269">Exonuclease</keyword>
<evidence type="ECO:0000259" key="21">
    <source>
        <dbReference type="SMART" id="SM00479"/>
    </source>
</evidence>
<dbReference type="RefSeq" id="WP_095350760.1">
    <property type="nucleotide sequence ID" value="NZ_JBDNUN010000004.1"/>
</dbReference>
<dbReference type="STRING" id="1231343.Absy_005_037"/>
<evidence type="ECO:0000256" key="15">
    <source>
        <dbReference type="ARBA" id="ARBA00026073"/>
    </source>
</evidence>
<feature type="active site" description="Proton acceptor" evidence="17">
    <location>
        <position position="152"/>
    </location>
</feature>
<dbReference type="PANTHER" id="PTHR30231:SF41">
    <property type="entry name" value="DNA POLYMERASE III SUBUNIT EPSILON"/>
    <property type="match status" value="1"/>
</dbReference>
<evidence type="ECO:0000256" key="18">
    <source>
        <dbReference type="PIRSR" id="PIRSR606309-2"/>
    </source>
</evidence>
<dbReference type="EC" id="2.7.7.7" evidence="2 20"/>
<keyword evidence="5 20" id="KW-0548">Nucleotidyltransferase</keyword>
<dbReference type="AlphaFoldDB" id="A0A270BTG6"/>
<protein>
    <recommendedName>
        <fullName evidence="3 20">DNA polymerase III subunit epsilon</fullName>
        <ecNumber evidence="2 20">2.7.7.7</ecNumber>
    </recommendedName>
</protein>
<dbReference type="Proteomes" id="UP000216033">
    <property type="component" value="Unassembled WGS sequence"/>
</dbReference>